<evidence type="ECO:0000313" key="1">
    <source>
        <dbReference type="EMBL" id="CAD7698515.1"/>
    </source>
</evidence>
<gene>
    <name evidence="1" type="ORF">OSTQU699_LOCUS3876</name>
</gene>
<organism evidence="1 2">
    <name type="scientific">Ostreobium quekettii</name>
    <dbReference type="NCBI Taxonomy" id="121088"/>
    <lineage>
        <taxon>Eukaryota</taxon>
        <taxon>Viridiplantae</taxon>
        <taxon>Chlorophyta</taxon>
        <taxon>core chlorophytes</taxon>
        <taxon>Ulvophyceae</taxon>
        <taxon>TCBD clade</taxon>
        <taxon>Bryopsidales</taxon>
        <taxon>Ostreobineae</taxon>
        <taxon>Ostreobiaceae</taxon>
        <taxon>Ostreobium</taxon>
    </lineage>
</organism>
<reference evidence="1" key="1">
    <citation type="submission" date="2020-12" db="EMBL/GenBank/DDBJ databases">
        <authorList>
            <person name="Iha C."/>
        </authorList>
    </citation>
    <scope>NUCLEOTIDE SEQUENCE</scope>
</reference>
<dbReference type="Proteomes" id="UP000708148">
    <property type="component" value="Unassembled WGS sequence"/>
</dbReference>
<sequence>MREAATQVYSRSPPRLPMPSACSVPSWRWRCCPSATGVSSWSPFGFGAEGVAEALLDGRVAPGADQGGAGDGVEFLLANKLFLQRGLRWRRTSGWLPLSGCASGLEEVDFAGYPMGPGG</sequence>
<dbReference type="EMBL" id="CAJHUC010000843">
    <property type="protein sequence ID" value="CAD7698515.1"/>
    <property type="molecule type" value="Genomic_DNA"/>
</dbReference>
<keyword evidence="2" id="KW-1185">Reference proteome</keyword>
<comment type="caution">
    <text evidence="1">The sequence shown here is derived from an EMBL/GenBank/DDBJ whole genome shotgun (WGS) entry which is preliminary data.</text>
</comment>
<dbReference type="AlphaFoldDB" id="A0A8S1IXC1"/>
<protein>
    <submittedName>
        <fullName evidence="1">Uncharacterized protein</fullName>
    </submittedName>
</protein>
<proteinExistence type="predicted"/>
<name>A0A8S1IXC1_9CHLO</name>
<evidence type="ECO:0000313" key="2">
    <source>
        <dbReference type="Proteomes" id="UP000708148"/>
    </source>
</evidence>
<accession>A0A8S1IXC1</accession>